<evidence type="ECO:0008006" key="3">
    <source>
        <dbReference type="Google" id="ProtNLM"/>
    </source>
</evidence>
<organism evidence="1 2">
    <name type="scientific">Panaeolus cyanescens</name>
    <dbReference type="NCBI Taxonomy" id="181874"/>
    <lineage>
        <taxon>Eukaryota</taxon>
        <taxon>Fungi</taxon>
        <taxon>Dikarya</taxon>
        <taxon>Basidiomycota</taxon>
        <taxon>Agaricomycotina</taxon>
        <taxon>Agaricomycetes</taxon>
        <taxon>Agaricomycetidae</taxon>
        <taxon>Agaricales</taxon>
        <taxon>Agaricineae</taxon>
        <taxon>Galeropsidaceae</taxon>
        <taxon>Panaeolus</taxon>
    </lineage>
</organism>
<gene>
    <name evidence="1" type="ORF">CVT24_002400</name>
</gene>
<dbReference type="OrthoDB" id="3232239at2759"/>
<evidence type="ECO:0000313" key="2">
    <source>
        <dbReference type="Proteomes" id="UP000284842"/>
    </source>
</evidence>
<protein>
    <recommendedName>
        <fullName evidence="3">F-box domain-containing protein</fullName>
    </recommendedName>
</protein>
<evidence type="ECO:0000313" key="1">
    <source>
        <dbReference type="EMBL" id="PPQ72188.1"/>
    </source>
</evidence>
<sequence length="397" mass="46107">MLVYTNPHSRLPNELMFNIFELVSGDRFTLATLARLNHAFSPIVEQILYRNMTHWLGSHSQKLFLRTVINNKRLASYVRRFGIIDYRLPSFEWEVREGNPLWDDVSCSIEAMKNLKELIIDMEWNNLPLFKLLPSFAKLDLEAFTWYGQGLSVASTQAIVGFLGQNHWKNLQALKISLDGVPVGDLIDQEWCAGLMRLEGDTNAVRKIVPGRRVRELGWYPQMEMSVGEIDKELAEALKQVNALCISFLMSFEHVFLDGLFPNVQHLRILRAENAQVYMARLLRHLPSLWELSVDSTSRYWPIAQVFSMCSSLECIYVMRPGYPVEEDKYDRDSLNIGVQYYRCLPASRSVRFVRPAVVKKMRQWRTAGYLIDDEKPATFQSDDYINTLQYGYMMAY</sequence>
<accession>A0A409W125</accession>
<dbReference type="AlphaFoldDB" id="A0A409W125"/>
<dbReference type="SUPFAM" id="SSF52047">
    <property type="entry name" value="RNI-like"/>
    <property type="match status" value="1"/>
</dbReference>
<proteinExistence type="predicted"/>
<keyword evidence="2" id="KW-1185">Reference proteome</keyword>
<dbReference type="Proteomes" id="UP000284842">
    <property type="component" value="Unassembled WGS sequence"/>
</dbReference>
<reference evidence="1 2" key="1">
    <citation type="journal article" date="2018" name="Evol. Lett.">
        <title>Horizontal gene cluster transfer increased hallucinogenic mushroom diversity.</title>
        <authorList>
            <person name="Reynolds H.T."/>
            <person name="Vijayakumar V."/>
            <person name="Gluck-Thaler E."/>
            <person name="Korotkin H.B."/>
            <person name="Matheny P.B."/>
            <person name="Slot J.C."/>
        </authorList>
    </citation>
    <scope>NUCLEOTIDE SEQUENCE [LARGE SCALE GENOMIC DNA]</scope>
    <source>
        <strain evidence="1 2">2629</strain>
    </source>
</reference>
<comment type="caution">
    <text evidence="1">The sequence shown here is derived from an EMBL/GenBank/DDBJ whole genome shotgun (WGS) entry which is preliminary data.</text>
</comment>
<dbReference type="InParanoid" id="A0A409W125"/>
<name>A0A409W125_9AGAR</name>
<dbReference type="EMBL" id="NHTK01005882">
    <property type="protein sequence ID" value="PPQ72188.1"/>
    <property type="molecule type" value="Genomic_DNA"/>
</dbReference>